<feature type="domain" description="DUF7222" evidence="1">
    <location>
        <begin position="109"/>
        <end position="201"/>
    </location>
</feature>
<protein>
    <recommendedName>
        <fullName evidence="1">DUF7222 domain-containing protein</fullName>
    </recommendedName>
</protein>
<dbReference type="InterPro" id="IPR055646">
    <property type="entry name" value="DUF7222"/>
</dbReference>
<name>A0A8S5MYR2_9CAUD</name>
<accession>A0A8S5MYR2</accession>
<evidence type="ECO:0000313" key="2">
    <source>
        <dbReference type="EMBL" id="DAD87549.1"/>
    </source>
</evidence>
<dbReference type="EMBL" id="BK015022">
    <property type="protein sequence ID" value="DAD87549.1"/>
    <property type="molecule type" value="Genomic_DNA"/>
</dbReference>
<sequence length="209" mass="24811">MNDKFEEYVTSWFRQYIEDHEEDEDLLLSLFNTIYPREEDDSLSDWLDEDETICDWLLNCSAEDIYSNLFGEGGHGCFDDMPDAEGFVTKMLKDVSNELDLDKYEFADEFLADMAYHITNYDNPLFFFQDLQHGGCASGMIGMVIYNNDCLTLYNKYANDMEEFREELEEEIGSPIKRDKALRHYVWICWLCYEELAYQIGRYLFENNL</sequence>
<proteinExistence type="predicted"/>
<evidence type="ECO:0000259" key="1">
    <source>
        <dbReference type="Pfam" id="PF23864"/>
    </source>
</evidence>
<organism evidence="2">
    <name type="scientific">Siphoviridae sp. ctAUQ2</name>
    <dbReference type="NCBI Taxonomy" id="2826182"/>
    <lineage>
        <taxon>Viruses</taxon>
        <taxon>Duplodnaviria</taxon>
        <taxon>Heunggongvirae</taxon>
        <taxon>Uroviricota</taxon>
        <taxon>Caudoviricetes</taxon>
    </lineage>
</organism>
<reference evidence="2" key="1">
    <citation type="journal article" date="2021" name="Proc. Natl. Acad. Sci. U.S.A.">
        <title>A Catalog of Tens of Thousands of Viruses from Human Metagenomes Reveals Hidden Associations with Chronic Diseases.</title>
        <authorList>
            <person name="Tisza M.J."/>
            <person name="Buck C.B."/>
        </authorList>
    </citation>
    <scope>NUCLEOTIDE SEQUENCE</scope>
    <source>
        <strain evidence="2">CtAUQ2</strain>
    </source>
</reference>
<dbReference type="Pfam" id="PF23864">
    <property type="entry name" value="DUF7222"/>
    <property type="match status" value="1"/>
</dbReference>